<keyword evidence="1" id="KW-0853">WD repeat</keyword>
<name>A0A1S1YXD9_FLAPC</name>
<evidence type="ECO:0000313" key="4">
    <source>
        <dbReference type="EMBL" id="OHX65677.1"/>
    </source>
</evidence>
<dbReference type="AlphaFoldDB" id="A0A1S1YXD9"/>
<evidence type="ECO:0000256" key="3">
    <source>
        <dbReference type="SAM" id="Phobius"/>
    </source>
</evidence>
<evidence type="ECO:0000256" key="1">
    <source>
        <dbReference type="ARBA" id="ARBA00022574"/>
    </source>
</evidence>
<dbReference type="PROSITE" id="PS00678">
    <property type="entry name" value="WD_REPEATS_1"/>
    <property type="match status" value="1"/>
</dbReference>
<reference evidence="4 5" key="1">
    <citation type="journal article" date="2012" name="Int. J. Syst. Evol. Microbiol.">
        <title>Flammeovirga pacifica sp. nov., isolated from deep-sea sediment.</title>
        <authorList>
            <person name="Xu H."/>
            <person name="Fu Y."/>
            <person name="Yang N."/>
            <person name="Ding Z."/>
            <person name="Lai Q."/>
            <person name="Zeng R."/>
        </authorList>
    </citation>
    <scope>NUCLEOTIDE SEQUENCE [LARGE SCALE GENOMIC DNA]</scope>
    <source>
        <strain evidence="5">DSM 24597 / LMG 26175 / WPAGA1</strain>
    </source>
</reference>
<dbReference type="OrthoDB" id="414967at2"/>
<evidence type="ECO:0000313" key="5">
    <source>
        <dbReference type="Proteomes" id="UP000179797"/>
    </source>
</evidence>
<keyword evidence="3" id="KW-0812">Transmembrane</keyword>
<dbReference type="InterPro" id="IPR019775">
    <property type="entry name" value="WD40_repeat_CS"/>
</dbReference>
<organism evidence="4 5">
    <name type="scientific">Flammeovirga pacifica</name>
    <dbReference type="NCBI Taxonomy" id="915059"/>
    <lineage>
        <taxon>Bacteria</taxon>
        <taxon>Pseudomonadati</taxon>
        <taxon>Bacteroidota</taxon>
        <taxon>Cytophagia</taxon>
        <taxon>Cytophagales</taxon>
        <taxon>Flammeovirgaceae</taxon>
        <taxon>Flammeovirga</taxon>
    </lineage>
</organism>
<keyword evidence="2" id="KW-0677">Repeat</keyword>
<protein>
    <submittedName>
        <fullName evidence="4">Uncharacterized protein</fullName>
    </submittedName>
</protein>
<keyword evidence="3" id="KW-1133">Transmembrane helix</keyword>
<comment type="caution">
    <text evidence="4">The sequence shown here is derived from an EMBL/GenBank/DDBJ whole genome shotgun (WGS) entry which is preliminary data.</text>
</comment>
<proteinExistence type="predicted"/>
<accession>A0A1S1YXD9</accession>
<dbReference type="EMBL" id="JRYR02000001">
    <property type="protein sequence ID" value="OHX65677.1"/>
    <property type="molecule type" value="Genomic_DNA"/>
</dbReference>
<dbReference type="SMART" id="SM00320">
    <property type="entry name" value="WD40"/>
    <property type="match status" value="2"/>
</dbReference>
<keyword evidence="3" id="KW-0472">Membrane</keyword>
<dbReference type="InterPro" id="IPR036322">
    <property type="entry name" value="WD40_repeat_dom_sf"/>
</dbReference>
<dbReference type="RefSeq" id="WP_044222197.1">
    <property type="nucleotide sequence ID" value="NZ_JRYR02000001.1"/>
</dbReference>
<dbReference type="STRING" id="915059.NH26_04600"/>
<dbReference type="Proteomes" id="UP000179797">
    <property type="component" value="Unassembled WGS sequence"/>
</dbReference>
<dbReference type="InterPro" id="IPR001680">
    <property type="entry name" value="WD40_rpt"/>
</dbReference>
<feature type="transmembrane region" description="Helical" evidence="3">
    <location>
        <begin position="380"/>
        <end position="400"/>
    </location>
</feature>
<dbReference type="Gene3D" id="2.130.10.10">
    <property type="entry name" value="YVTN repeat-like/Quinoprotein amine dehydrogenase"/>
    <property type="match status" value="1"/>
</dbReference>
<evidence type="ECO:0000256" key="2">
    <source>
        <dbReference type="ARBA" id="ARBA00022737"/>
    </source>
</evidence>
<gene>
    <name evidence="4" type="ORF">NH26_04600</name>
</gene>
<dbReference type="SUPFAM" id="SSF50978">
    <property type="entry name" value="WD40 repeat-like"/>
    <property type="match status" value="1"/>
</dbReference>
<dbReference type="InterPro" id="IPR015943">
    <property type="entry name" value="WD40/YVTN_repeat-like_dom_sf"/>
</dbReference>
<sequence length="873" mass="101630">MELTASKQITYHHYIQDYILKNQEESFLFLYPSEIDIHLHNENLKLTQKQQDGKVIYFIPDVEIFVDSNNQNIEVEKLISDDTIQYLLFVNFKNIKSKKIQSISGDHIKKIVYSTLNQDYTTLVLKEDYKVIQIKEYAYTIEEINDRLQHLRLDVSPSFISKLSKALSFYATYQIKFLLDYIFYENKLPLFLEMLLDSNQRDDVIEKVLYKVLFNNDKHYCIDLVTRFSQCSFNDFIQKDSINISNNEVLKFIEQIPFYKSLFSIINKDDNYIILLNNKEVFKYSDEIQIITKQYQKCNDMARTILRNYNEIHQQKIDSKLFKEIKQFIESDVYQASIKCFFPKEWFVLEEHYYLEVKKQEAYNKADKRVEKKSLWLRRFLFFTGIIVLFYSIGLLVFSFQKSLIAEKEKLNAIEALSIAEEQTQIAQNQKNIANKEKENAFKAQKTAEKATQIAKIQKQNALVAKKNTEKAYQEVIIQKEMANAALLVAKEEQRKTLKANRENERLQNLSTSKALAFAAHNVTDDTISLSLALHAVKGYLNNGGENQDASYYSTLLKSLERNEGKHYNVIGHQENSIRKLLQVDNDVLMIDGVGNVFSLINDEKLFALNQIINEAKFIQGNIVLIDHRGNLSVYDKDFNMIANDFDKIKFIPLIIEGDHQIFLSDENSTIYSFDFKQLNKLGSIDGFGKVTDMLSYDKFLLVSTDKGSLIKYSDSLQVITKFSTSISCLNRINNYLLIGFENGAIQSFDPNDNYSFIKEFHQHGSRIKELIAINNEMFISLSFDGTCKIWALDKAQNDPIALVGHNHWVLTATILEDKLLTAAMNGEIRTWELHLKNLLNTVSENKVEALSHEQWNRYVGEEYDFHSTFNLQ</sequence>
<keyword evidence="5" id="KW-1185">Reference proteome</keyword>